<dbReference type="eggNOG" id="ENOG5032UAD">
    <property type="taxonomic scope" value="Bacteria"/>
</dbReference>
<reference evidence="2" key="1">
    <citation type="submission" date="2013-11" db="EMBL/GenBank/DDBJ databases">
        <title>Draft genome sequence from a member of Zhouia, isolated tidal flat.</title>
        <authorList>
            <person name="Jin H."/>
            <person name="Jeon C.O."/>
        </authorList>
    </citation>
    <scope>NUCLEOTIDE SEQUENCE [LARGE SCALE GENOMIC DNA]</scope>
    <source>
        <strain evidence="2">AD3</strain>
    </source>
</reference>
<name>W2UQV8_9FLAO</name>
<dbReference type="EMBL" id="AYXY01000002">
    <property type="protein sequence ID" value="ETN96550.1"/>
    <property type="molecule type" value="Genomic_DNA"/>
</dbReference>
<dbReference type="AlphaFoldDB" id="W2UQV8"/>
<dbReference type="Proteomes" id="UP000018850">
    <property type="component" value="Unassembled WGS sequence"/>
</dbReference>
<dbReference type="STRING" id="376730.SAMN04487906_2935"/>
<gene>
    <name evidence="1" type="ORF">P278_06280</name>
</gene>
<reference evidence="1 2" key="2">
    <citation type="journal article" date="2016" name="Genome Announc.">
        <title>Draft Genome Sequence of Zhouia amylolytica AD3, Isolated from Tidal Flat Sediment.</title>
        <authorList>
            <person name="Jia B."/>
            <person name="Jin H.M."/>
            <person name="Lee H.J."/>
            <person name="Jeon C.O."/>
        </authorList>
    </citation>
    <scope>NUCLEOTIDE SEQUENCE [LARGE SCALE GENOMIC DNA]</scope>
    <source>
        <strain evidence="1 2">AD3</strain>
    </source>
</reference>
<sequence length="154" mass="17285">MGDVGPPGPEGPPGVDGGILLPQVFEVEVDFLAENDYALLFVFPEEIEVFESDLVVAYHFAGVDNGVDIWEAMPHLVYFSTGIISYSFDHTFLDINFYIDGNVDLGTLDDEFTLNNLFRVAIIPAEFLSNNEGMNISQYIKEYDTQKIKSYELQ</sequence>
<evidence type="ECO:0000313" key="2">
    <source>
        <dbReference type="Proteomes" id="UP000018850"/>
    </source>
</evidence>
<protein>
    <recommendedName>
        <fullName evidence="3">Collagen-like protein</fullName>
    </recommendedName>
</protein>
<evidence type="ECO:0000313" key="1">
    <source>
        <dbReference type="EMBL" id="ETN96550.1"/>
    </source>
</evidence>
<keyword evidence="2" id="KW-1185">Reference proteome</keyword>
<accession>W2UQV8</accession>
<evidence type="ECO:0008006" key="3">
    <source>
        <dbReference type="Google" id="ProtNLM"/>
    </source>
</evidence>
<comment type="caution">
    <text evidence="1">The sequence shown here is derived from an EMBL/GenBank/DDBJ whole genome shotgun (WGS) entry which is preliminary data.</text>
</comment>
<proteinExistence type="predicted"/>
<organism evidence="1 2">
    <name type="scientific">Zhouia amylolytica AD3</name>
    <dbReference type="NCBI Taxonomy" id="1286632"/>
    <lineage>
        <taxon>Bacteria</taxon>
        <taxon>Pseudomonadati</taxon>
        <taxon>Bacteroidota</taxon>
        <taxon>Flavobacteriia</taxon>
        <taxon>Flavobacteriales</taxon>
        <taxon>Flavobacteriaceae</taxon>
        <taxon>Zhouia</taxon>
    </lineage>
</organism>